<evidence type="ECO:0008006" key="4">
    <source>
        <dbReference type="Google" id="ProtNLM"/>
    </source>
</evidence>
<feature type="region of interest" description="Disordered" evidence="1">
    <location>
        <begin position="1"/>
        <end position="23"/>
    </location>
</feature>
<dbReference type="RefSeq" id="WP_344741688.1">
    <property type="nucleotide sequence ID" value="NZ_BAAAYR010000001.1"/>
</dbReference>
<evidence type="ECO:0000313" key="2">
    <source>
        <dbReference type="EMBL" id="GAA3561020.1"/>
    </source>
</evidence>
<protein>
    <recommendedName>
        <fullName evidence="4">Peptide methionine sulfoxide reductase</fullName>
    </recommendedName>
</protein>
<evidence type="ECO:0000256" key="1">
    <source>
        <dbReference type="SAM" id="MobiDB-lite"/>
    </source>
</evidence>
<proteinExistence type="predicted"/>
<accession>A0ABP6X3R6</accession>
<name>A0ABP6X3R6_9ACTN</name>
<dbReference type="Proteomes" id="UP001500767">
    <property type="component" value="Unassembled WGS sequence"/>
</dbReference>
<comment type="caution">
    <text evidence="2">The sequence shown here is derived from an EMBL/GenBank/DDBJ whole genome shotgun (WGS) entry which is preliminary data.</text>
</comment>
<organism evidence="2 3">
    <name type="scientific">Microlunatus spumicola</name>
    <dbReference type="NCBI Taxonomy" id="81499"/>
    <lineage>
        <taxon>Bacteria</taxon>
        <taxon>Bacillati</taxon>
        <taxon>Actinomycetota</taxon>
        <taxon>Actinomycetes</taxon>
        <taxon>Propionibacteriales</taxon>
        <taxon>Propionibacteriaceae</taxon>
        <taxon>Microlunatus</taxon>
    </lineage>
</organism>
<dbReference type="EMBL" id="BAAAYR010000001">
    <property type="protein sequence ID" value="GAA3561020.1"/>
    <property type="molecule type" value="Genomic_DNA"/>
</dbReference>
<keyword evidence="3" id="KW-1185">Reference proteome</keyword>
<reference evidence="3" key="1">
    <citation type="journal article" date="2019" name="Int. J. Syst. Evol. Microbiol.">
        <title>The Global Catalogue of Microorganisms (GCM) 10K type strain sequencing project: providing services to taxonomists for standard genome sequencing and annotation.</title>
        <authorList>
            <consortium name="The Broad Institute Genomics Platform"/>
            <consortium name="The Broad Institute Genome Sequencing Center for Infectious Disease"/>
            <person name="Wu L."/>
            <person name="Ma J."/>
        </authorList>
    </citation>
    <scope>NUCLEOTIDE SEQUENCE [LARGE SCALE GENOMIC DNA]</scope>
    <source>
        <strain evidence="3">JCM 16540</strain>
    </source>
</reference>
<gene>
    <name evidence="2" type="ORF">GCM10022197_15680</name>
</gene>
<evidence type="ECO:0000313" key="3">
    <source>
        <dbReference type="Proteomes" id="UP001500767"/>
    </source>
</evidence>
<sequence length="106" mass="11062">MTDAEGTGTDRSEDTASGDVAPEELHALVERVPLGWTEVAYAGRTWGLTRADHAGGGTTTLYAEELGGTSAVSANVWRTSGGDVLRPCEMPAAVVVDFLRGWEPGA</sequence>